<dbReference type="SUPFAM" id="SSF46785">
    <property type="entry name" value="Winged helix' DNA-binding domain"/>
    <property type="match status" value="2"/>
</dbReference>
<dbReference type="PROSITE" id="PS50949">
    <property type="entry name" value="HTH_GNTR"/>
    <property type="match status" value="2"/>
</dbReference>
<feature type="domain" description="HTH gntR-type" evidence="4">
    <location>
        <begin position="94"/>
        <end position="162"/>
    </location>
</feature>
<keyword evidence="6" id="KW-1185">Reference proteome</keyword>
<feature type="domain" description="HTH gntR-type" evidence="4">
    <location>
        <begin position="17"/>
        <end position="85"/>
    </location>
</feature>
<name>A0ABP6ZF83_9ACTN</name>
<keyword evidence="2" id="KW-0238">DNA-binding</keyword>
<evidence type="ECO:0000313" key="6">
    <source>
        <dbReference type="Proteomes" id="UP001500630"/>
    </source>
</evidence>
<keyword evidence="3" id="KW-0804">Transcription</keyword>
<evidence type="ECO:0000256" key="3">
    <source>
        <dbReference type="ARBA" id="ARBA00023163"/>
    </source>
</evidence>
<gene>
    <name evidence="5" type="ORF">GCM10022419_104000</name>
</gene>
<proteinExistence type="predicted"/>
<dbReference type="InterPro" id="IPR050679">
    <property type="entry name" value="Bact_HTH_transcr_reg"/>
</dbReference>
<dbReference type="Pfam" id="PF00392">
    <property type="entry name" value="GntR"/>
    <property type="match status" value="2"/>
</dbReference>
<dbReference type="CDD" id="cd07377">
    <property type="entry name" value="WHTH_GntR"/>
    <property type="match status" value="2"/>
</dbReference>
<dbReference type="SMART" id="SM00345">
    <property type="entry name" value="HTH_GNTR"/>
    <property type="match status" value="2"/>
</dbReference>
<dbReference type="InterPro" id="IPR036388">
    <property type="entry name" value="WH-like_DNA-bd_sf"/>
</dbReference>
<sequence length="171" mass="19169">MYGLVYNPGVLDREGPVPLYKQVADMVRDQIERGELKAGDPVPSEATLEKDYEIARTTARRVARELREMGLAYTVQGEGTFVGRPGTPRSPAKLPLYQKIAEEVAQRIQRGEIAPNRAIPGEKVMMRQYGVAKVTVRQAVAHLREQGWVFTVPYRGTYVTSPEKWPINQGS</sequence>
<dbReference type="InterPro" id="IPR036390">
    <property type="entry name" value="WH_DNA-bd_sf"/>
</dbReference>
<accession>A0ABP6ZF83</accession>
<protein>
    <recommendedName>
        <fullName evidence="4">HTH gntR-type domain-containing protein</fullName>
    </recommendedName>
</protein>
<dbReference type="EMBL" id="BAABDQ010000038">
    <property type="protein sequence ID" value="GAA3602875.1"/>
    <property type="molecule type" value="Genomic_DNA"/>
</dbReference>
<keyword evidence="1" id="KW-0805">Transcription regulation</keyword>
<evidence type="ECO:0000259" key="4">
    <source>
        <dbReference type="PROSITE" id="PS50949"/>
    </source>
</evidence>
<dbReference type="InterPro" id="IPR000524">
    <property type="entry name" value="Tscrpt_reg_HTH_GntR"/>
</dbReference>
<evidence type="ECO:0000313" key="5">
    <source>
        <dbReference type="EMBL" id="GAA3602875.1"/>
    </source>
</evidence>
<dbReference type="Gene3D" id="1.10.10.10">
    <property type="entry name" value="Winged helix-like DNA-binding domain superfamily/Winged helix DNA-binding domain"/>
    <property type="match status" value="2"/>
</dbReference>
<comment type="caution">
    <text evidence="5">The sequence shown here is derived from an EMBL/GenBank/DDBJ whole genome shotgun (WGS) entry which is preliminary data.</text>
</comment>
<dbReference type="Proteomes" id="UP001500630">
    <property type="component" value="Unassembled WGS sequence"/>
</dbReference>
<dbReference type="PRINTS" id="PR00035">
    <property type="entry name" value="HTHGNTR"/>
</dbReference>
<evidence type="ECO:0000256" key="1">
    <source>
        <dbReference type="ARBA" id="ARBA00023015"/>
    </source>
</evidence>
<dbReference type="PANTHER" id="PTHR44846">
    <property type="entry name" value="MANNOSYL-D-GLYCERATE TRANSPORT/METABOLISM SYSTEM REPRESSOR MNGR-RELATED"/>
    <property type="match status" value="1"/>
</dbReference>
<evidence type="ECO:0000256" key="2">
    <source>
        <dbReference type="ARBA" id="ARBA00023125"/>
    </source>
</evidence>
<reference evidence="6" key="1">
    <citation type="journal article" date="2019" name="Int. J. Syst. Evol. Microbiol.">
        <title>The Global Catalogue of Microorganisms (GCM) 10K type strain sequencing project: providing services to taxonomists for standard genome sequencing and annotation.</title>
        <authorList>
            <consortium name="The Broad Institute Genomics Platform"/>
            <consortium name="The Broad Institute Genome Sequencing Center for Infectious Disease"/>
            <person name="Wu L."/>
            <person name="Ma J."/>
        </authorList>
    </citation>
    <scope>NUCLEOTIDE SEQUENCE [LARGE SCALE GENOMIC DNA]</scope>
    <source>
        <strain evidence="6">JCM 17326</strain>
    </source>
</reference>
<organism evidence="5 6">
    <name type="scientific">Nonomuraea rosea</name>
    <dbReference type="NCBI Taxonomy" id="638574"/>
    <lineage>
        <taxon>Bacteria</taxon>
        <taxon>Bacillati</taxon>
        <taxon>Actinomycetota</taxon>
        <taxon>Actinomycetes</taxon>
        <taxon>Streptosporangiales</taxon>
        <taxon>Streptosporangiaceae</taxon>
        <taxon>Nonomuraea</taxon>
    </lineage>
</organism>